<dbReference type="PROSITE" id="PS01124">
    <property type="entry name" value="HTH_ARAC_FAMILY_2"/>
    <property type="match status" value="1"/>
</dbReference>
<feature type="transmembrane region" description="Helical" evidence="8">
    <location>
        <begin position="777"/>
        <end position="799"/>
    </location>
</feature>
<dbReference type="FunFam" id="3.40.50.2300:FF:000138">
    <property type="entry name" value="Two-component system sensor histidine kinase/response regulator"/>
    <property type="match status" value="1"/>
</dbReference>
<dbReference type="CDD" id="cd17574">
    <property type="entry name" value="REC_OmpR"/>
    <property type="match status" value="1"/>
</dbReference>
<dbReference type="Pfam" id="PF02518">
    <property type="entry name" value="HATPase_c"/>
    <property type="match status" value="1"/>
</dbReference>
<dbReference type="GO" id="GO:0043565">
    <property type="term" value="F:sequence-specific DNA binding"/>
    <property type="evidence" value="ECO:0007669"/>
    <property type="project" value="InterPro"/>
</dbReference>
<dbReference type="Pfam" id="PF00512">
    <property type="entry name" value="HisKA"/>
    <property type="match status" value="1"/>
</dbReference>
<evidence type="ECO:0000256" key="8">
    <source>
        <dbReference type="SAM" id="Phobius"/>
    </source>
</evidence>
<evidence type="ECO:0000259" key="11">
    <source>
        <dbReference type="PROSITE" id="PS50109"/>
    </source>
</evidence>
<dbReference type="SMART" id="SM00387">
    <property type="entry name" value="HATPase_c"/>
    <property type="match status" value="1"/>
</dbReference>
<dbReference type="FunFam" id="2.60.40.10:FF:000791">
    <property type="entry name" value="Two-component system sensor histidine kinase/response regulator"/>
    <property type="match status" value="1"/>
</dbReference>
<comment type="catalytic activity">
    <reaction evidence="1">
        <text>ATP + protein L-histidine = ADP + protein N-phospho-L-histidine.</text>
        <dbReference type="EC" id="2.7.13.3"/>
    </reaction>
</comment>
<evidence type="ECO:0000313" key="13">
    <source>
        <dbReference type="EMBL" id="TWR24955.1"/>
    </source>
</evidence>
<dbReference type="Pfam" id="PF00072">
    <property type="entry name" value="Response_reg"/>
    <property type="match status" value="1"/>
</dbReference>
<dbReference type="InterPro" id="IPR011006">
    <property type="entry name" value="CheY-like_superfamily"/>
</dbReference>
<feature type="domain" description="Response regulatory" evidence="12">
    <location>
        <begin position="1082"/>
        <end position="1197"/>
    </location>
</feature>
<dbReference type="Gene3D" id="3.40.50.2300">
    <property type="match status" value="1"/>
</dbReference>
<keyword evidence="14" id="KW-1185">Reference proteome</keyword>
<dbReference type="SUPFAM" id="SSF46689">
    <property type="entry name" value="Homeodomain-like"/>
    <property type="match status" value="1"/>
</dbReference>
<dbReference type="CDD" id="cd00075">
    <property type="entry name" value="HATPase"/>
    <property type="match status" value="1"/>
</dbReference>
<evidence type="ECO:0000256" key="9">
    <source>
        <dbReference type="SAM" id="SignalP"/>
    </source>
</evidence>
<feature type="domain" description="HTH araC/xylS-type" evidence="10">
    <location>
        <begin position="1229"/>
        <end position="1328"/>
    </location>
</feature>
<keyword evidence="6" id="KW-0804">Transcription</keyword>
<evidence type="ECO:0000256" key="4">
    <source>
        <dbReference type="ARBA" id="ARBA00023015"/>
    </source>
</evidence>
<feature type="chain" id="PRO_5022099149" description="histidine kinase" evidence="9">
    <location>
        <begin position="27"/>
        <end position="1340"/>
    </location>
</feature>
<dbReference type="InterPro" id="IPR001789">
    <property type="entry name" value="Sig_transdc_resp-reg_receiver"/>
</dbReference>
<proteinExistence type="predicted"/>
<reference evidence="13 14" key="1">
    <citation type="submission" date="2019-07" db="EMBL/GenBank/DDBJ databases">
        <authorList>
            <person name="Kim J."/>
        </authorList>
    </citation>
    <scope>NUCLEOTIDE SEQUENCE [LARGE SCALE GENOMIC DNA]</scope>
    <source>
        <strain evidence="13 14">MJ1a</strain>
    </source>
</reference>
<feature type="signal peptide" evidence="9">
    <location>
        <begin position="1"/>
        <end position="26"/>
    </location>
</feature>
<dbReference type="Pfam" id="PF12833">
    <property type="entry name" value="HTH_18"/>
    <property type="match status" value="1"/>
</dbReference>
<keyword evidence="4" id="KW-0805">Transcription regulation</keyword>
<dbReference type="InterPro" id="IPR018062">
    <property type="entry name" value="HTH_AraC-typ_CS"/>
</dbReference>
<dbReference type="EC" id="2.7.13.3" evidence="2"/>
<dbReference type="PROSITE" id="PS00041">
    <property type="entry name" value="HTH_ARAC_FAMILY_1"/>
    <property type="match status" value="1"/>
</dbReference>
<dbReference type="Gene3D" id="2.60.40.10">
    <property type="entry name" value="Immunoglobulins"/>
    <property type="match status" value="1"/>
</dbReference>
<dbReference type="SMART" id="SM00448">
    <property type="entry name" value="REC"/>
    <property type="match status" value="1"/>
</dbReference>
<dbReference type="InterPro" id="IPR011110">
    <property type="entry name" value="Reg_prop"/>
</dbReference>
<evidence type="ECO:0000256" key="1">
    <source>
        <dbReference type="ARBA" id="ARBA00000085"/>
    </source>
</evidence>
<dbReference type="CDD" id="cd00082">
    <property type="entry name" value="HisKA"/>
    <property type="match status" value="1"/>
</dbReference>
<keyword evidence="9" id="KW-0732">Signal</keyword>
<feature type="modified residue" description="4-aspartylphosphate" evidence="7">
    <location>
        <position position="1130"/>
    </location>
</feature>
<evidence type="ECO:0000256" key="3">
    <source>
        <dbReference type="ARBA" id="ARBA00022553"/>
    </source>
</evidence>
<evidence type="ECO:0000256" key="2">
    <source>
        <dbReference type="ARBA" id="ARBA00012438"/>
    </source>
</evidence>
<dbReference type="FunFam" id="1.10.287.130:FF:000045">
    <property type="entry name" value="Two-component system sensor histidine kinase/response regulator"/>
    <property type="match status" value="1"/>
</dbReference>
<dbReference type="InterPro" id="IPR036097">
    <property type="entry name" value="HisK_dim/P_sf"/>
</dbReference>
<dbReference type="PANTHER" id="PTHR43547">
    <property type="entry name" value="TWO-COMPONENT HISTIDINE KINASE"/>
    <property type="match status" value="1"/>
</dbReference>
<keyword evidence="8" id="KW-0472">Membrane</keyword>
<dbReference type="InterPro" id="IPR018060">
    <property type="entry name" value="HTH_AraC"/>
</dbReference>
<accession>A0A563TZY5</accession>
<sequence>MFIYTNLKQLLLSILLCLSFVGSSSAQKHYFKHYQVEQGLSHNTVYCIAQDNRGFIWFGTKDGLNRFDGYAYKTFRHDPRDKKSLSNNIVHALSTDAEGNLWVGTDNGLDKFDFKTEGFEHIYRDSRKSVRKIVQDTHNNCWFVTGEALIRFNKSTGVSTNFLTQKQFEATSIAVNHDDIWVATSRGTLEKFNVSNGTFKSYDLFDHSSAVASNFIEKIYAAGYDKLLVGTANQGVKEFDCLNGSYTDILTYNADHTEIYVRDFFKSSENEYWIATESGVFIYDALSHKFTNLKKNYNDHYSLSDNAVYSLCRDREGGMWAGTYFGGVNYYPKQYSTFNKYYPGADNNSLKGNVVREICKDKFGNFWLGTEDNGLNKLSADKNTWTHYFPGAANGLSNSNIHGLLASGNNLLVGTFERGLNIFDIPTGKVKQIFVAGNGANMLKSNFVIGFCRTSTGIILVATTKGLYQYNTVSNIFKQVDKIPRDNFIYSVAEDHNGLIWIGTVRDGIYVYDPQNDTATKLAYDYPVKDALQSTTVNGIFEDSDSNIWFATEGLGLWKYNPLSKRFKYYSVNTGLPSNYVFKILEDEQKHIWVSTTRGLLSLDLRNDNIKIYTRANGLLSDQFNYNSAFKDDDGTMYFGCVKGLISFNPAEFKLNNFVAPVYITGFQVHKSEISVNGPDSLLKQSIISTNHIRLNHRQSSFSIDFAALSFAAPEMSQYKYIMQGLDRSWTYLKTNRKVYFTQLPPGHYKFVVKAANNNGVWSDRETVISIDIDPPFWASIWAYIIYALVCLAGTFYLLRAYHRRTRERNERFIKQLENDKEKELYNAKIEFFTNVAHEIRTPLTLIKGPMEKVMKKAELLPELHKNLKTMERNTDRLLDLTNQLLDFRKTETSGFSLSFVKCDVNSLLTGIFQRFNHMAEQRNVNYKLKQPSKTLYAYIDAEAFTKIVSNLISNALKYCTSEVEIELLLYKDNDCSFHITVRNNGSLIPYEFCDKIFEPFFRMKESVNEVGTGIGLSLSRSLADLHNGKLFLNKPLNGFNIFTLTLPIHQEKEFDLHNNQDEYEHTLMPGRKGNLDFMKPTILIVDDNPEILDFISDELSEQYAIVTALNGKDALEMISVENIQLIISDVMMPVMDGFELCKLVKTNFDHSHIPIILLTAKNTLQSKIEGLEVGADAYIEKPFSPAHLQVQVANLLINRNKIKDYFASTPQALLKSMAYSAPDESFLDRLNSVIVNHLQDPELDVEQVANIMNMSKPTLYRKIKAISNLTINELINITRLKAAARLLEETDYKIYEVATMVGYSSQSHLGRNFLKQFGATPSEYQQAKRVVAKNNVISS</sequence>
<dbReference type="Gene3D" id="2.130.10.10">
    <property type="entry name" value="YVTN repeat-like/Quinoprotein amine dehydrogenase"/>
    <property type="match status" value="2"/>
</dbReference>
<dbReference type="Pfam" id="PF07494">
    <property type="entry name" value="Reg_prop"/>
    <property type="match status" value="7"/>
</dbReference>
<dbReference type="EMBL" id="VOEI01000005">
    <property type="protein sequence ID" value="TWR24955.1"/>
    <property type="molecule type" value="Genomic_DNA"/>
</dbReference>
<gene>
    <name evidence="13" type="ORF">FPZ42_14470</name>
</gene>
<dbReference type="OrthoDB" id="9809670at2"/>
<dbReference type="SUPFAM" id="SSF55874">
    <property type="entry name" value="ATPase domain of HSP90 chaperone/DNA topoisomerase II/histidine kinase"/>
    <property type="match status" value="1"/>
</dbReference>
<keyword evidence="8" id="KW-0812">Transmembrane</keyword>
<dbReference type="InterPro" id="IPR015943">
    <property type="entry name" value="WD40/YVTN_repeat-like_dom_sf"/>
</dbReference>
<keyword evidence="3 7" id="KW-0597">Phosphoprotein</keyword>
<comment type="caution">
    <text evidence="13">The sequence shown here is derived from an EMBL/GenBank/DDBJ whole genome shotgun (WGS) entry which is preliminary data.</text>
</comment>
<dbReference type="GO" id="GO:0000155">
    <property type="term" value="F:phosphorelay sensor kinase activity"/>
    <property type="evidence" value="ECO:0007669"/>
    <property type="project" value="InterPro"/>
</dbReference>
<dbReference type="SUPFAM" id="SSF52172">
    <property type="entry name" value="CheY-like"/>
    <property type="match status" value="1"/>
</dbReference>
<dbReference type="InterPro" id="IPR036890">
    <property type="entry name" value="HATPase_C_sf"/>
</dbReference>
<dbReference type="InterPro" id="IPR004358">
    <property type="entry name" value="Sig_transdc_His_kin-like_C"/>
</dbReference>
<dbReference type="SUPFAM" id="SSF47384">
    <property type="entry name" value="Homodimeric domain of signal transducing histidine kinase"/>
    <property type="match status" value="1"/>
</dbReference>
<keyword evidence="5" id="KW-0238">DNA-binding</keyword>
<dbReference type="InterPro" id="IPR011123">
    <property type="entry name" value="Y_Y_Y"/>
</dbReference>
<evidence type="ECO:0000259" key="10">
    <source>
        <dbReference type="PROSITE" id="PS01124"/>
    </source>
</evidence>
<keyword evidence="8" id="KW-1133">Transmembrane helix</keyword>
<dbReference type="PANTHER" id="PTHR43547:SF2">
    <property type="entry name" value="HYBRID SIGNAL TRANSDUCTION HISTIDINE KINASE C"/>
    <property type="match status" value="1"/>
</dbReference>
<organism evidence="13 14">
    <name type="scientific">Mucilaginibacter achroorhodeus</name>
    <dbReference type="NCBI Taxonomy" id="2599294"/>
    <lineage>
        <taxon>Bacteria</taxon>
        <taxon>Pseudomonadati</taxon>
        <taxon>Bacteroidota</taxon>
        <taxon>Sphingobacteriia</taxon>
        <taxon>Sphingobacteriales</taxon>
        <taxon>Sphingobacteriaceae</taxon>
        <taxon>Mucilaginibacter</taxon>
    </lineage>
</organism>
<evidence type="ECO:0000256" key="7">
    <source>
        <dbReference type="PROSITE-ProRule" id="PRU00169"/>
    </source>
</evidence>
<dbReference type="Gene3D" id="1.10.287.130">
    <property type="match status" value="1"/>
</dbReference>
<dbReference type="GO" id="GO:0003700">
    <property type="term" value="F:DNA-binding transcription factor activity"/>
    <property type="evidence" value="ECO:0007669"/>
    <property type="project" value="InterPro"/>
</dbReference>
<dbReference type="PROSITE" id="PS50109">
    <property type="entry name" value="HIS_KIN"/>
    <property type="match status" value="1"/>
</dbReference>
<evidence type="ECO:0000256" key="6">
    <source>
        <dbReference type="ARBA" id="ARBA00023163"/>
    </source>
</evidence>
<dbReference type="SMART" id="SM00342">
    <property type="entry name" value="HTH_ARAC"/>
    <property type="match status" value="1"/>
</dbReference>
<dbReference type="InterPro" id="IPR009057">
    <property type="entry name" value="Homeodomain-like_sf"/>
</dbReference>
<evidence type="ECO:0000313" key="14">
    <source>
        <dbReference type="Proteomes" id="UP000318010"/>
    </source>
</evidence>
<dbReference type="Gene3D" id="3.30.565.10">
    <property type="entry name" value="Histidine kinase-like ATPase, C-terminal domain"/>
    <property type="match status" value="1"/>
</dbReference>
<dbReference type="InterPro" id="IPR013783">
    <property type="entry name" value="Ig-like_fold"/>
</dbReference>
<dbReference type="Gene3D" id="1.10.10.60">
    <property type="entry name" value="Homeodomain-like"/>
    <property type="match status" value="1"/>
</dbReference>
<dbReference type="InterPro" id="IPR003661">
    <property type="entry name" value="HisK_dim/P_dom"/>
</dbReference>
<dbReference type="PRINTS" id="PR00344">
    <property type="entry name" value="BCTRLSENSOR"/>
</dbReference>
<evidence type="ECO:0000259" key="12">
    <source>
        <dbReference type="PROSITE" id="PS50110"/>
    </source>
</evidence>
<dbReference type="InterPro" id="IPR005467">
    <property type="entry name" value="His_kinase_dom"/>
</dbReference>
<dbReference type="SUPFAM" id="SSF63829">
    <property type="entry name" value="Calcium-dependent phosphotriesterase"/>
    <property type="match status" value="2"/>
</dbReference>
<feature type="domain" description="Histidine kinase" evidence="11">
    <location>
        <begin position="835"/>
        <end position="1051"/>
    </location>
</feature>
<protein>
    <recommendedName>
        <fullName evidence="2">histidine kinase</fullName>
        <ecNumber evidence="2">2.7.13.3</ecNumber>
    </recommendedName>
</protein>
<name>A0A563TZY5_9SPHI</name>
<dbReference type="Pfam" id="PF07495">
    <property type="entry name" value="Y_Y_Y"/>
    <property type="match status" value="1"/>
</dbReference>
<dbReference type="InterPro" id="IPR003594">
    <property type="entry name" value="HATPase_dom"/>
</dbReference>
<dbReference type="PROSITE" id="PS50110">
    <property type="entry name" value="RESPONSE_REGULATORY"/>
    <property type="match status" value="1"/>
</dbReference>
<dbReference type="SMART" id="SM00388">
    <property type="entry name" value="HisKA"/>
    <property type="match status" value="1"/>
</dbReference>
<evidence type="ECO:0000256" key="5">
    <source>
        <dbReference type="ARBA" id="ARBA00023125"/>
    </source>
</evidence>
<dbReference type="Proteomes" id="UP000318010">
    <property type="component" value="Unassembled WGS sequence"/>
</dbReference>